<evidence type="ECO:0000259" key="3">
    <source>
        <dbReference type="Pfam" id="PF00291"/>
    </source>
</evidence>
<dbReference type="EMBL" id="BAABAT010000061">
    <property type="protein sequence ID" value="GAA4263100.1"/>
    <property type="molecule type" value="Genomic_DNA"/>
</dbReference>
<keyword evidence="2" id="KW-0663">Pyridoxal phosphate</keyword>
<keyword evidence="5" id="KW-1185">Reference proteome</keyword>
<dbReference type="PANTHER" id="PTHR42937:SF1">
    <property type="entry name" value="DIAMINOPROPIONATE AMMONIA-LYASE"/>
    <property type="match status" value="1"/>
</dbReference>
<evidence type="ECO:0000256" key="1">
    <source>
        <dbReference type="ARBA" id="ARBA00001933"/>
    </source>
</evidence>
<accession>A0ABP8DSU0</accession>
<sequence>MTSAAVNPSRDPAWSCRPAPAEVRAFHRALPGYAPTRLADLPALARSLGVARLLAKDESNRLGLPAFKALGASWAVHRAVERAQGQGPLTIVTATDGNHGRAVARFARHLGHRAEIFVPQTIPPAAVHAIAAEGAAVTRIAGDYDAAVHAAARESGRCGALLVQDTAWPGYEEVPGWIVDGYSTLFAELDEQLRAAGARPDVVLVPTGVGSLLQAALTHYRAGPSASPTAVVSVEPGSAACVLASVTAGHPVTVPTSATNMAGLNCGTVSSLAWPHIERGLDACVAVDDSAAARAAHDLSAYGVDAGPCGAAPQAALRHPAFPLPLTPATTVVLLITEGSAAA</sequence>
<dbReference type="InterPro" id="IPR036052">
    <property type="entry name" value="TrpB-like_PALP_sf"/>
</dbReference>
<dbReference type="Pfam" id="PF00291">
    <property type="entry name" value="PALP"/>
    <property type="match status" value="1"/>
</dbReference>
<evidence type="ECO:0000256" key="2">
    <source>
        <dbReference type="ARBA" id="ARBA00022898"/>
    </source>
</evidence>
<comment type="cofactor">
    <cofactor evidence="1">
        <name>pyridoxal 5'-phosphate</name>
        <dbReference type="ChEBI" id="CHEBI:597326"/>
    </cofactor>
</comment>
<organism evidence="4 5">
    <name type="scientific">Dactylosporangium darangshiense</name>
    <dbReference type="NCBI Taxonomy" id="579108"/>
    <lineage>
        <taxon>Bacteria</taxon>
        <taxon>Bacillati</taxon>
        <taxon>Actinomycetota</taxon>
        <taxon>Actinomycetes</taxon>
        <taxon>Micromonosporales</taxon>
        <taxon>Micromonosporaceae</taxon>
        <taxon>Dactylosporangium</taxon>
    </lineage>
</organism>
<reference evidence="5" key="1">
    <citation type="journal article" date="2019" name="Int. J. Syst. Evol. Microbiol.">
        <title>The Global Catalogue of Microorganisms (GCM) 10K type strain sequencing project: providing services to taxonomists for standard genome sequencing and annotation.</title>
        <authorList>
            <consortium name="The Broad Institute Genomics Platform"/>
            <consortium name="The Broad Institute Genome Sequencing Center for Infectious Disease"/>
            <person name="Wu L."/>
            <person name="Ma J."/>
        </authorList>
    </citation>
    <scope>NUCLEOTIDE SEQUENCE [LARGE SCALE GENOMIC DNA]</scope>
    <source>
        <strain evidence="5">JCM 17441</strain>
    </source>
</reference>
<dbReference type="Proteomes" id="UP001500620">
    <property type="component" value="Unassembled WGS sequence"/>
</dbReference>
<name>A0ABP8DSU0_9ACTN</name>
<protein>
    <submittedName>
        <fullName evidence="4">Diaminopropionate ammonia-lyase</fullName>
    </submittedName>
</protein>
<dbReference type="Gene3D" id="3.40.50.1100">
    <property type="match status" value="2"/>
</dbReference>
<gene>
    <name evidence="4" type="ORF">GCM10022255_104590</name>
</gene>
<proteinExistence type="predicted"/>
<dbReference type="InterPro" id="IPR001926">
    <property type="entry name" value="TrpB-like_PALP"/>
</dbReference>
<comment type="caution">
    <text evidence="4">The sequence shown here is derived from an EMBL/GenBank/DDBJ whole genome shotgun (WGS) entry which is preliminary data.</text>
</comment>
<evidence type="ECO:0000313" key="4">
    <source>
        <dbReference type="EMBL" id="GAA4263100.1"/>
    </source>
</evidence>
<feature type="domain" description="Tryptophan synthase beta chain-like PALP" evidence="3">
    <location>
        <begin position="31"/>
        <end position="337"/>
    </location>
</feature>
<dbReference type="RefSeq" id="WP_345141788.1">
    <property type="nucleotide sequence ID" value="NZ_BAABAT010000061.1"/>
</dbReference>
<dbReference type="SUPFAM" id="SSF53686">
    <property type="entry name" value="Tryptophan synthase beta subunit-like PLP-dependent enzymes"/>
    <property type="match status" value="1"/>
</dbReference>
<dbReference type="PANTHER" id="PTHR42937">
    <property type="match status" value="1"/>
</dbReference>
<evidence type="ECO:0000313" key="5">
    <source>
        <dbReference type="Proteomes" id="UP001500620"/>
    </source>
</evidence>